<keyword evidence="3" id="KW-1185">Reference proteome</keyword>
<evidence type="ECO:0000313" key="3">
    <source>
        <dbReference type="Proteomes" id="UP000324222"/>
    </source>
</evidence>
<evidence type="ECO:0000313" key="2">
    <source>
        <dbReference type="EMBL" id="MPC39112.1"/>
    </source>
</evidence>
<organism evidence="2 3">
    <name type="scientific">Portunus trituberculatus</name>
    <name type="common">Swimming crab</name>
    <name type="synonym">Neptunus trituberculatus</name>
    <dbReference type="NCBI Taxonomy" id="210409"/>
    <lineage>
        <taxon>Eukaryota</taxon>
        <taxon>Metazoa</taxon>
        <taxon>Ecdysozoa</taxon>
        <taxon>Arthropoda</taxon>
        <taxon>Crustacea</taxon>
        <taxon>Multicrustacea</taxon>
        <taxon>Malacostraca</taxon>
        <taxon>Eumalacostraca</taxon>
        <taxon>Eucarida</taxon>
        <taxon>Decapoda</taxon>
        <taxon>Pleocyemata</taxon>
        <taxon>Brachyura</taxon>
        <taxon>Eubrachyura</taxon>
        <taxon>Portunoidea</taxon>
        <taxon>Portunidae</taxon>
        <taxon>Portuninae</taxon>
        <taxon>Portunus</taxon>
    </lineage>
</organism>
<protein>
    <submittedName>
        <fullName evidence="2">Uncharacterized protein</fullName>
    </submittedName>
</protein>
<sequence length="133" mass="14725">MGRTSGGGCVSDVVGRAGWLAGRGITINYFRHGRPLNLNVASPRPRNDAPLAQKDRKSEGQCCEYSPEEPRVWLNEGRLCGASTRRHFITLSVVCFRLRHAASLWLRRGKGGGGLPGDYSSSPRLKYTPREER</sequence>
<dbReference type="EMBL" id="VSRR010004260">
    <property type="protein sequence ID" value="MPC39112.1"/>
    <property type="molecule type" value="Genomic_DNA"/>
</dbReference>
<dbReference type="Proteomes" id="UP000324222">
    <property type="component" value="Unassembled WGS sequence"/>
</dbReference>
<gene>
    <name evidence="2" type="ORF">E2C01_032632</name>
</gene>
<proteinExistence type="predicted"/>
<name>A0A5B7EY07_PORTR</name>
<evidence type="ECO:0000256" key="1">
    <source>
        <dbReference type="SAM" id="MobiDB-lite"/>
    </source>
</evidence>
<accession>A0A5B7EY07</accession>
<dbReference type="AlphaFoldDB" id="A0A5B7EY07"/>
<reference evidence="2 3" key="1">
    <citation type="submission" date="2019-05" db="EMBL/GenBank/DDBJ databases">
        <title>Another draft genome of Portunus trituberculatus and its Hox gene families provides insights of decapod evolution.</title>
        <authorList>
            <person name="Jeong J.-H."/>
            <person name="Song I."/>
            <person name="Kim S."/>
            <person name="Choi T."/>
            <person name="Kim D."/>
            <person name="Ryu S."/>
            <person name="Kim W."/>
        </authorList>
    </citation>
    <scope>NUCLEOTIDE SEQUENCE [LARGE SCALE GENOMIC DNA]</scope>
    <source>
        <tissue evidence="2">Muscle</tissue>
    </source>
</reference>
<comment type="caution">
    <text evidence="2">The sequence shown here is derived from an EMBL/GenBank/DDBJ whole genome shotgun (WGS) entry which is preliminary data.</text>
</comment>
<feature type="region of interest" description="Disordered" evidence="1">
    <location>
        <begin position="39"/>
        <end position="63"/>
    </location>
</feature>